<dbReference type="Proteomes" id="UP000516117">
    <property type="component" value="Chromosome"/>
</dbReference>
<dbReference type="Pfam" id="PF03861">
    <property type="entry name" value="ANTAR"/>
    <property type="match status" value="1"/>
</dbReference>
<evidence type="ECO:0000259" key="3">
    <source>
        <dbReference type="PROSITE" id="PS50921"/>
    </source>
</evidence>
<dbReference type="InterPro" id="IPR011006">
    <property type="entry name" value="CheY-like_superfamily"/>
</dbReference>
<keyword evidence="5" id="KW-1185">Reference proteome</keyword>
<dbReference type="CDD" id="cd00130">
    <property type="entry name" value="PAS"/>
    <property type="match status" value="1"/>
</dbReference>
<dbReference type="NCBIfam" id="TIGR00229">
    <property type="entry name" value="sensory_box"/>
    <property type="match status" value="1"/>
</dbReference>
<dbReference type="SUPFAM" id="SSF52172">
    <property type="entry name" value="CheY-like"/>
    <property type="match status" value="1"/>
</dbReference>
<dbReference type="Gene3D" id="3.30.450.20">
    <property type="entry name" value="PAS domain"/>
    <property type="match status" value="1"/>
</dbReference>
<dbReference type="AlphaFoldDB" id="A0A7H0H8T2"/>
<evidence type="ECO:0000259" key="2">
    <source>
        <dbReference type="PROSITE" id="PS50112"/>
    </source>
</evidence>
<feature type="domain" description="ANTAR" evidence="3">
    <location>
        <begin position="297"/>
        <end position="358"/>
    </location>
</feature>
<dbReference type="PROSITE" id="PS50921">
    <property type="entry name" value="ANTAR"/>
    <property type="match status" value="1"/>
</dbReference>
<accession>A0A7H0H8T2</accession>
<dbReference type="SMART" id="SM01012">
    <property type="entry name" value="ANTAR"/>
    <property type="match status" value="1"/>
</dbReference>
<dbReference type="KEGG" id="tdf:H9L22_06350"/>
<name>A0A7H0H8T2_9ACTN</name>
<dbReference type="PROSITE" id="PS50112">
    <property type="entry name" value="PAS"/>
    <property type="match status" value="1"/>
</dbReference>
<dbReference type="InterPro" id="IPR005561">
    <property type="entry name" value="ANTAR"/>
</dbReference>
<dbReference type="GO" id="GO:0003723">
    <property type="term" value="F:RNA binding"/>
    <property type="evidence" value="ECO:0007669"/>
    <property type="project" value="InterPro"/>
</dbReference>
<dbReference type="SMART" id="SM00091">
    <property type="entry name" value="PAS"/>
    <property type="match status" value="1"/>
</dbReference>
<organism evidence="4 5">
    <name type="scientific">Tessaracoccus defluvii</name>
    <dbReference type="NCBI Taxonomy" id="1285901"/>
    <lineage>
        <taxon>Bacteria</taxon>
        <taxon>Bacillati</taxon>
        <taxon>Actinomycetota</taxon>
        <taxon>Actinomycetes</taxon>
        <taxon>Propionibacteriales</taxon>
        <taxon>Propionibacteriaceae</taxon>
        <taxon>Tessaracoccus</taxon>
    </lineage>
</organism>
<evidence type="ECO:0000256" key="1">
    <source>
        <dbReference type="SAM" id="MobiDB-lite"/>
    </source>
</evidence>
<dbReference type="Pfam" id="PF13188">
    <property type="entry name" value="PAS_8"/>
    <property type="match status" value="1"/>
</dbReference>
<sequence>MENGSSNALYGPGSHRPAEPSVTPSETATTSEAEARLQAIDAEWRRAVLESIDDGMLLFDADGLVLEMNQAFVDLFGYTLDDGPFRPPYPWWPTEAEDADTFDTIRCYFDEVLAGQTEDREFAFFDRNRTRIWVRTSGTAIQHATLGTTHLRIVRDITREREAQRRRSAAADVSQAFASVDDLSDLIGIAEHGFGLLFDGDCTIQLGEDDGRYWFNARELSSPDSLPVEVQIGLDGSPSPDTIALRPGILLIPPAPGVGCRAWVQFPRARRLTVDEMVAADLLAAAFAAALSRLLAQQEASDHLTNLRLAVESHRLIGQATGILVERHRILPAEAFGRLRRASQHRNVKLRDLAEQVVESGNEPEDA</sequence>
<gene>
    <name evidence="4" type="ORF">H9L22_06350</name>
</gene>
<dbReference type="InterPro" id="IPR035965">
    <property type="entry name" value="PAS-like_dom_sf"/>
</dbReference>
<dbReference type="Gene3D" id="1.10.10.10">
    <property type="entry name" value="Winged helix-like DNA-binding domain superfamily/Winged helix DNA-binding domain"/>
    <property type="match status" value="1"/>
</dbReference>
<evidence type="ECO:0000313" key="5">
    <source>
        <dbReference type="Proteomes" id="UP000516117"/>
    </source>
</evidence>
<protein>
    <submittedName>
        <fullName evidence="4">ANTAR domain-containing protein</fullName>
    </submittedName>
</protein>
<proteinExistence type="predicted"/>
<reference evidence="4 5" key="1">
    <citation type="submission" date="2020-08" db="EMBL/GenBank/DDBJ databases">
        <title>Genome sequence of Tessaracoccus defluvii JCM 17540T.</title>
        <authorList>
            <person name="Hyun D.-W."/>
            <person name="Bae J.-W."/>
        </authorList>
    </citation>
    <scope>NUCLEOTIDE SEQUENCE [LARGE SCALE GENOMIC DNA]</scope>
    <source>
        <strain evidence="4 5">JCM 17540</strain>
    </source>
</reference>
<feature type="region of interest" description="Disordered" evidence="1">
    <location>
        <begin position="1"/>
        <end position="32"/>
    </location>
</feature>
<dbReference type="InterPro" id="IPR036388">
    <property type="entry name" value="WH-like_DNA-bd_sf"/>
</dbReference>
<dbReference type="EMBL" id="CP060789">
    <property type="protein sequence ID" value="QNP56948.1"/>
    <property type="molecule type" value="Genomic_DNA"/>
</dbReference>
<feature type="domain" description="PAS" evidence="2">
    <location>
        <begin position="41"/>
        <end position="82"/>
    </location>
</feature>
<evidence type="ECO:0000313" key="4">
    <source>
        <dbReference type="EMBL" id="QNP56948.1"/>
    </source>
</evidence>
<dbReference type="InterPro" id="IPR000014">
    <property type="entry name" value="PAS"/>
</dbReference>
<feature type="compositionally biased region" description="Low complexity" evidence="1">
    <location>
        <begin position="19"/>
        <end position="32"/>
    </location>
</feature>
<dbReference type="SUPFAM" id="SSF55785">
    <property type="entry name" value="PYP-like sensor domain (PAS domain)"/>
    <property type="match status" value="1"/>
</dbReference>
<dbReference type="RefSeq" id="WP_187722047.1">
    <property type="nucleotide sequence ID" value="NZ_BAABBL010000003.1"/>
</dbReference>